<reference evidence="1" key="1">
    <citation type="submission" date="2020-08" db="EMBL/GenBank/DDBJ databases">
        <title>Multicomponent nature underlies the extraordinary mechanical properties of spider dragline silk.</title>
        <authorList>
            <person name="Kono N."/>
            <person name="Nakamura H."/>
            <person name="Mori M."/>
            <person name="Yoshida Y."/>
            <person name="Ohtoshi R."/>
            <person name="Malay A.D."/>
            <person name="Moran D.A.P."/>
            <person name="Tomita M."/>
            <person name="Numata K."/>
            <person name="Arakawa K."/>
        </authorList>
    </citation>
    <scope>NUCLEOTIDE SEQUENCE</scope>
</reference>
<name>A0A8X6JSP4_9ARAC</name>
<organism evidence="1 2">
    <name type="scientific">Trichonephila inaurata madagascariensis</name>
    <dbReference type="NCBI Taxonomy" id="2747483"/>
    <lineage>
        <taxon>Eukaryota</taxon>
        <taxon>Metazoa</taxon>
        <taxon>Ecdysozoa</taxon>
        <taxon>Arthropoda</taxon>
        <taxon>Chelicerata</taxon>
        <taxon>Arachnida</taxon>
        <taxon>Araneae</taxon>
        <taxon>Araneomorphae</taxon>
        <taxon>Entelegynae</taxon>
        <taxon>Araneoidea</taxon>
        <taxon>Nephilidae</taxon>
        <taxon>Trichonephila</taxon>
        <taxon>Trichonephila inaurata</taxon>
    </lineage>
</organism>
<dbReference type="EMBL" id="BMAV01024578">
    <property type="protein sequence ID" value="GFS34273.1"/>
    <property type="molecule type" value="Genomic_DNA"/>
</dbReference>
<evidence type="ECO:0000313" key="1">
    <source>
        <dbReference type="EMBL" id="GFS34273.1"/>
    </source>
</evidence>
<proteinExistence type="predicted"/>
<comment type="caution">
    <text evidence="1">The sequence shown here is derived from an EMBL/GenBank/DDBJ whole genome shotgun (WGS) entry which is preliminary data.</text>
</comment>
<protein>
    <submittedName>
        <fullName evidence="1">Uncharacterized protein</fullName>
    </submittedName>
</protein>
<sequence>MPNSVESLLDIQEDSSGSALFIEAVYDLVGYLGKVLEKEAFIEDLGEVGYCVHREGFQSDIPDLVVPRSLVDVQLGNDVTDFTWGGERWNWCSVVPQEVTHCPVHFVDVVIIIGGPVFGKRFFEVVDEEVGSNGPLNSVDLRLERRVLGPLPKLA</sequence>
<dbReference type="Proteomes" id="UP000886998">
    <property type="component" value="Unassembled WGS sequence"/>
</dbReference>
<keyword evidence="2" id="KW-1185">Reference proteome</keyword>
<gene>
    <name evidence="1" type="ORF">TNIN_209991</name>
</gene>
<accession>A0A8X6JSP4</accession>
<dbReference type="AlphaFoldDB" id="A0A8X6JSP4"/>
<evidence type="ECO:0000313" key="2">
    <source>
        <dbReference type="Proteomes" id="UP000886998"/>
    </source>
</evidence>